<evidence type="ECO:0000256" key="1">
    <source>
        <dbReference type="SAM" id="Phobius"/>
    </source>
</evidence>
<feature type="transmembrane region" description="Helical" evidence="1">
    <location>
        <begin position="46"/>
        <end position="64"/>
    </location>
</feature>
<accession>A0A382VK61</accession>
<dbReference type="EMBL" id="UINC01152615">
    <property type="protein sequence ID" value="SVD46883.1"/>
    <property type="molecule type" value="Genomic_DNA"/>
</dbReference>
<dbReference type="PANTHER" id="PTHR36974">
    <property type="entry name" value="MEMBRANE PROTEIN-RELATED"/>
    <property type="match status" value="1"/>
</dbReference>
<name>A0A382VK61_9ZZZZ</name>
<sequence>MLMPIKPRNLIGFFLGMPFIWIGCDHFIRPEIFDLIVPNYLGFPRFWTIASGVFEILLGIGIMLPPCRRSTASFLTVFLVCVYLANLNMWLNDIPFNGTVLSQNGHIIRLLVQLVLICIGLWLAELIGGNTSKELKAEGK</sequence>
<dbReference type="AlphaFoldDB" id="A0A382VK61"/>
<dbReference type="PANTHER" id="PTHR36974:SF1">
    <property type="entry name" value="DOXX FAMILY MEMBRANE PROTEIN"/>
    <property type="match status" value="1"/>
</dbReference>
<keyword evidence="1" id="KW-0812">Transmembrane</keyword>
<dbReference type="PROSITE" id="PS51257">
    <property type="entry name" value="PROKAR_LIPOPROTEIN"/>
    <property type="match status" value="1"/>
</dbReference>
<reference evidence="2" key="1">
    <citation type="submission" date="2018-05" db="EMBL/GenBank/DDBJ databases">
        <authorList>
            <person name="Lanie J.A."/>
            <person name="Ng W.-L."/>
            <person name="Kazmierczak K.M."/>
            <person name="Andrzejewski T.M."/>
            <person name="Davidsen T.M."/>
            <person name="Wayne K.J."/>
            <person name="Tettelin H."/>
            <person name="Glass J.I."/>
            <person name="Rusch D."/>
            <person name="Podicherti R."/>
            <person name="Tsui H.-C.T."/>
            <person name="Winkler M.E."/>
        </authorList>
    </citation>
    <scope>NUCLEOTIDE SEQUENCE</scope>
</reference>
<organism evidence="2">
    <name type="scientific">marine metagenome</name>
    <dbReference type="NCBI Taxonomy" id="408172"/>
    <lineage>
        <taxon>unclassified sequences</taxon>
        <taxon>metagenomes</taxon>
        <taxon>ecological metagenomes</taxon>
    </lineage>
</organism>
<keyword evidence="1" id="KW-1133">Transmembrane helix</keyword>
<gene>
    <name evidence="2" type="ORF">METZ01_LOCUS399737</name>
</gene>
<protein>
    <recommendedName>
        <fullName evidence="3">DoxX family protein</fullName>
    </recommendedName>
</protein>
<proteinExistence type="predicted"/>
<feature type="transmembrane region" description="Helical" evidence="1">
    <location>
        <begin position="106"/>
        <end position="127"/>
    </location>
</feature>
<evidence type="ECO:0000313" key="2">
    <source>
        <dbReference type="EMBL" id="SVD46883.1"/>
    </source>
</evidence>
<keyword evidence="1" id="KW-0472">Membrane</keyword>
<evidence type="ECO:0008006" key="3">
    <source>
        <dbReference type="Google" id="ProtNLM"/>
    </source>
</evidence>
<feature type="transmembrane region" description="Helical" evidence="1">
    <location>
        <begin position="71"/>
        <end position="91"/>
    </location>
</feature>